<evidence type="ECO:0000256" key="1">
    <source>
        <dbReference type="ARBA" id="ARBA00009477"/>
    </source>
</evidence>
<feature type="compositionally biased region" description="Low complexity" evidence="3">
    <location>
        <begin position="394"/>
        <end position="409"/>
    </location>
</feature>
<dbReference type="InterPro" id="IPR058627">
    <property type="entry name" value="MdtA-like_C"/>
</dbReference>
<dbReference type="PANTHER" id="PTHR30469:SF15">
    <property type="entry name" value="HLYD FAMILY OF SECRETION PROTEINS"/>
    <property type="match status" value="1"/>
</dbReference>
<feature type="region of interest" description="Disordered" evidence="3">
    <location>
        <begin position="392"/>
        <end position="420"/>
    </location>
</feature>
<dbReference type="EMBL" id="JBDGHN010000002">
    <property type="protein sequence ID" value="MEN2751288.1"/>
    <property type="molecule type" value="Genomic_DNA"/>
</dbReference>
<keyword evidence="9" id="KW-1185">Reference proteome</keyword>
<feature type="coiled-coil region" evidence="2">
    <location>
        <begin position="119"/>
        <end position="170"/>
    </location>
</feature>
<dbReference type="Gene3D" id="2.40.30.170">
    <property type="match status" value="1"/>
</dbReference>
<feature type="transmembrane region" description="Helical" evidence="4">
    <location>
        <begin position="7"/>
        <end position="27"/>
    </location>
</feature>
<dbReference type="PANTHER" id="PTHR30469">
    <property type="entry name" value="MULTIDRUG RESISTANCE PROTEIN MDTA"/>
    <property type="match status" value="1"/>
</dbReference>
<comment type="similarity">
    <text evidence="1">Belongs to the membrane fusion protein (MFP) (TC 8.A.1) family.</text>
</comment>
<dbReference type="Pfam" id="PF25967">
    <property type="entry name" value="RND-MFP_C"/>
    <property type="match status" value="1"/>
</dbReference>
<sequence length="420" mass="45616">MRAVNYKYVIVIVLLLLAIGFVIFRWWQGPLLPSYSVSSMPLVQTVVATGRVVTTSRTQVGSEVTGVVLERLVQEGDQVAKGDLLLVLSSDGVAAQVRQAEAELAELVTSTRPQAVVDLSKAEVQLAQARRNVARRRELAAISAISDEELEQAEQAEDQARNDLKAARLRAEALASGGVEEVLLRERIAALQAQLDKTKVRSEVSGTVLTRNVEPGDLVQPGRTLFTIALDGSTEIEVPLDERNLSRLALQQSAIAIADAYPKNPFPARINFIAPSIDSQRGTIEVRLSVDPVPQFLRQDMTVSVNIETGRREQTLVIPNDALANVQENNAQVLLLHNGKVQRQKVTLGLRGLAMSEVIKGLNVGDQVLVDATSLLADGARVRTEIQALPFSKNNNVPTNNVSTNNNNSATRNEPAVKLN</sequence>
<evidence type="ECO:0000259" key="5">
    <source>
        <dbReference type="Pfam" id="PF25954"/>
    </source>
</evidence>
<evidence type="ECO:0000256" key="2">
    <source>
        <dbReference type="SAM" id="Coils"/>
    </source>
</evidence>
<dbReference type="Gene3D" id="2.40.50.100">
    <property type="match status" value="1"/>
</dbReference>
<feature type="domain" description="CusB-like beta-barrel" evidence="5">
    <location>
        <begin position="236"/>
        <end position="309"/>
    </location>
</feature>
<dbReference type="Proteomes" id="UP001461960">
    <property type="component" value="Unassembled WGS sequence"/>
</dbReference>
<accession>A0ABU9X7B0</accession>
<proteinExistence type="inferred from homology"/>
<dbReference type="Pfam" id="PF25954">
    <property type="entry name" value="Beta-barrel_RND_2"/>
    <property type="match status" value="1"/>
</dbReference>
<dbReference type="InterPro" id="IPR058647">
    <property type="entry name" value="BSH_CzcB-like"/>
</dbReference>
<dbReference type="InterPro" id="IPR006143">
    <property type="entry name" value="RND_pump_MFP"/>
</dbReference>
<dbReference type="InterPro" id="IPR058792">
    <property type="entry name" value="Beta-barrel_RND_2"/>
</dbReference>
<dbReference type="Gene3D" id="1.10.287.470">
    <property type="entry name" value="Helix hairpin bin"/>
    <property type="match status" value="1"/>
</dbReference>
<evidence type="ECO:0000256" key="3">
    <source>
        <dbReference type="SAM" id="MobiDB-lite"/>
    </source>
</evidence>
<gene>
    <name evidence="8" type="ORF">AAIR29_06535</name>
</gene>
<evidence type="ECO:0000313" key="8">
    <source>
        <dbReference type="EMBL" id="MEN2751288.1"/>
    </source>
</evidence>
<reference evidence="8 9" key="1">
    <citation type="submission" date="2024-05" db="EMBL/GenBank/DDBJ databases">
        <authorList>
            <person name="Kim H.-Y."/>
            <person name="Kim E."/>
            <person name="Cai Y."/>
            <person name="Yang S.-M."/>
            <person name="Lee W."/>
        </authorList>
    </citation>
    <scope>NUCLEOTIDE SEQUENCE [LARGE SCALE GENOMIC DNA]</scope>
    <source>
        <strain evidence="8 9">FBL11</strain>
    </source>
</reference>
<name>A0ABU9X7B0_9GAMM</name>
<dbReference type="Pfam" id="PF25973">
    <property type="entry name" value="BSH_CzcB"/>
    <property type="match status" value="1"/>
</dbReference>
<evidence type="ECO:0000313" key="9">
    <source>
        <dbReference type="Proteomes" id="UP001461960"/>
    </source>
</evidence>
<comment type="caution">
    <text evidence="8">The sequence shown here is derived from an EMBL/GenBank/DDBJ whole genome shotgun (WGS) entry which is preliminary data.</text>
</comment>
<evidence type="ECO:0000259" key="7">
    <source>
        <dbReference type="Pfam" id="PF25973"/>
    </source>
</evidence>
<keyword evidence="4" id="KW-0812">Transmembrane</keyword>
<dbReference type="NCBIfam" id="TIGR01730">
    <property type="entry name" value="RND_mfp"/>
    <property type="match status" value="1"/>
</dbReference>
<feature type="domain" description="Multidrug resistance protein MdtA-like C-terminal permuted SH3" evidence="6">
    <location>
        <begin position="315"/>
        <end position="371"/>
    </location>
</feature>
<protein>
    <submittedName>
        <fullName evidence="8">Efflux RND transporter periplasmic adaptor subunit</fullName>
    </submittedName>
</protein>
<feature type="domain" description="CzcB-like barrel-sandwich hybrid" evidence="7">
    <location>
        <begin position="59"/>
        <end position="229"/>
    </location>
</feature>
<keyword evidence="4" id="KW-1133">Transmembrane helix</keyword>
<evidence type="ECO:0000256" key="4">
    <source>
        <dbReference type="SAM" id="Phobius"/>
    </source>
</evidence>
<keyword evidence="4" id="KW-0472">Membrane</keyword>
<evidence type="ECO:0000259" key="6">
    <source>
        <dbReference type="Pfam" id="PF25967"/>
    </source>
</evidence>
<organism evidence="8 9">
    <name type="scientific">Psychrobacter saeujeotis</name>
    <dbReference type="NCBI Taxonomy" id="3143436"/>
    <lineage>
        <taxon>Bacteria</taxon>
        <taxon>Pseudomonadati</taxon>
        <taxon>Pseudomonadota</taxon>
        <taxon>Gammaproteobacteria</taxon>
        <taxon>Moraxellales</taxon>
        <taxon>Moraxellaceae</taxon>
        <taxon>Psychrobacter</taxon>
    </lineage>
</organism>
<dbReference type="RefSeq" id="WP_299219672.1">
    <property type="nucleotide sequence ID" value="NZ_JBDGHN010000002.1"/>
</dbReference>
<dbReference type="SUPFAM" id="SSF111369">
    <property type="entry name" value="HlyD-like secretion proteins"/>
    <property type="match status" value="1"/>
</dbReference>
<dbReference type="Gene3D" id="2.40.420.20">
    <property type="match status" value="1"/>
</dbReference>
<keyword evidence="2" id="KW-0175">Coiled coil</keyword>